<dbReference type="Gene3D" id="3.90.226.10">
    <property type="entry name" value="2-enoyl-CoA Hydratase, Chain A, domain 1"/>
    <property type="match status" value="1"/>
</dbReference>
<dbReference type="SUPFAM" id="SSF52096">
    <property type="entry name" value="ClpP/crotonase"/>
    <property type="match status" value="1"/>
</dbReference>
<proteinExistence type="predicted"/>
<dbReference type="Pfam" id="PF00378">
    <property type="entry name" value="ECH_1"/>
    <property type="match status" value="1"/>
</dbReference>
<gene>
    <name evidence="1" type="ORF">I8J29_17180</name>
</gene>
<evidence type="ECO:0000313" key="1">
    <source>
        <dbReference type="EMBL" id="MBO7745943.1"/>
    </source>
</evidence>
<organism evidence="1 2">
    <name type="scientific">Paenibacillus artemisiicola</name>
    <dbReference type="NCBI Taxonomy" id="1172618"/>
    <lineage>
        <taxon>Bacteria</taxon>
        <taxon>Bacillati</taxon>
        <taxon>Bacillota</taxon>
        <taxon>Bacilli</taxon>
        <taxon>Bacillales</taxon>
        <taxon>Paenibacillaceae</taxon>
        <taxon>Paenibacillus</taxon>
    </lineage>
</organism>
<dbReference type="Proteomes" id="UP000670947">
    <property type="component" value="Unassembled WGS sequence"/>
</dbReference>
<comment type="caution">
    <text evidence="1">The sequence shown here is derived from an EMBL/GenBank/DDBJ whole genome shotgun (WGS) entry which is preliminary data.</text>
</comment>
<reference evidence="1 2" key="1">
    <citation type="submission" date="2021-03" db="EMBL/GenBank/DDBJ databases">
        <title>Paenibacillus artemisicola MWE-103 whole genome sequence.</title>
        <authorList>
            <person name="Ham Y.J."/>
        </authorList>
    </citation>
    <scope>NUCLEOTIDE SEQUENCE [LARGE SCALE GENOMIC DNA]</scope>
    <source>
        <strain evidence="1 2">MWE-103</strain>
    </source>
</reference>
<dbReference type="PANTHER" id="PTHR43459:SF1">
    <property type="entry name" value="EG:BACN32G11.4 PROTEIN"/>
    <property type="match status" value="1"/>
</dbReference>
<evidence type="ECO:0000313" key="2">
    <source>
        <dbReference type="Proteomes" id="UP000670947"/>
    </source>
</evidence>
<dbReference type="PANTHER" id="PTHR43459">
    <property type="entry name" value="ENOYL-COA HYDRATASE"/>
    <property type="match status" value="1"/>
</dbReference>
<dbReference type="EMBL" id="JAGGDJ010000013">
    <property type="protein sequence ID" value="MBO7745943.1"/>
    <property type="molecule type" value="Genomic_DNA"/>
</dbReference>
<dbReference type="InterPro" id="IPR029045">
    <property type="entry name" value="ClpP/crotonase-like_dom_sf"/>
</dbReference>
<name>A0ABS3WCB0_9BACL</name>
<sequence length="274" mass="29903">MNAQFTVNRKTPAYWRVTFHNPPINLLDPDTIYELLTLMDRFETDPELKVVVFDSADPDYFIAHYDMARAGEAQKTPSASDLPAWIDFTTRLAKSSVVSIAEIRGRARGIGSEFALACDMRFASREKAVFGQPEVAVGVVPGGGGNEMLARLAGRARALEIVLGADDYDAGTAERYGWINRALPDAELTGFVDTLAHRIASFDSRTLSEAKRLLNRAELPDAPELIESRTAFLSLAVTESTRETLTKAIAQGLGRAGGFELELGARLGRLDHSG</sequence>
<dbReference type="InterPro" id="IPR001753">
    <property type="entry name" value="Enoyl-CoA_hydra/iso"/>
</dbReference>
<protein>
    <submittedName>
        <fullName evidence="1">Enoyl-CoA hydratase/isomerase family protein</fullName>
    </submittedName>
</protein>
<dbReference type="CDD" id="cd06558">
    <property type="entry name" value="crotonase-like"/>
    <property type="match status" value="1"/>
</dbReference>
<dbReference type="RefSeq" id="WP_208848762.1">
    <property type="nucleotide sequence ID" value="NZ_JAGGDJ010000013.1"/>
</dbReference>
<keyword evidence="2" id="KW-1185">Reference proteome</keyword>
<accession>A0ABS3WCB0</accession>